<dbReference type="EMBL" id="JAVHNQ010000011">
    <property type="protein sequence ID" value="KAK6336283.1"/>
    <property type="molecule type" value="Genomic_DNA"/>
</dbReference>
<dbReference type="InterPro" id="IPR056672">
    <property type="entry name" value="DUF7770"/>
</dbReference>
<comment type="caution">
    <text evidence="2">The sequence shown here is derived from an EMBL/GenBank/DDBJ whole genome shotgun (WGS) entry which is preliminary data.</text>
</comment>
<dbReference type="AlphaFoldDB" id="A0AAV9UA03"/>
<dbReference type="Proteomes" id="UP001375240">
    <property type="component" value="Unassembled WGS sequence"/>
</dbReference>
<proteinExistence type="predicted"/>
<evidence type="ECO:0000313" key="3">
    <source>
        <dbReference type="Proteomes" id="UP001375240"/>
    </source>
</evidence>
<gene>
    <name evidence="2" type="ORF">TWF696_001845</name>
</gene>
<evidence type="ECO:0000313" key="2">
    <source>
        <dbReference type="EMBL" id="KAK6336283.1"/>
    </source>
</evidence>
<organism evidence="2 3">
    <name type="scientific">Orbilia brochopaga</name>
    <dbReference type="NCBI Taxonomy" id="3140254"/>
    <lineage>
        <taxon>Eukaryota</taxon>
        <taxon>Fungi</taxon>
        <taxon>Dikarya</taxon>
        <taxon>Ascomycota</taxon>
        <taxon>Pezizomycotina</taxon>
        <taxon>Orbiliomycetes</taxon>
        <taxon>Orbiliales</taxon>
        <taxon>Orbiliaceae</taxon>
        <taxon>Orbilia</taxon>
    </lineage>
</organism>
<sequence length="141" mass="16188">MAVRVVVHSTRAVRDGKSLNHWTIFLLLAEDQSIRINMRDKTPEEWKYGLPDDADYGEPGCMELIRHLYQTSTSAIRYWDFPCLAGHRVDEFVNTLIRNGRGYYTMAVGGSGCRYWVYTAVSDFVVAELIQEDAAQTLLRH</sequence>
<dbReference type="Pfam" id="PF24968">
    <property type="entry name" value="DUF7770"/>
    <property type="match status" value="1"/>
</dbReference>
<evidence type="ECO:0000259" key="1">
    <source>
        <dbReference type="Pfam" id="PF24968"/>
    </source>
</evidence>
<reference evidence="2 3" key="1">
    <citation type="submission" date="2019-10" db="EMBL/GenBank/DDBJ databases">
        <authorList>
            <person name="Palmer J.M."/>
        </authorList>
    </citation>
    <scope>NUCLEOTIDE SEQUENCE [LARGE SCALE GENOMIC DNA]</scope>
    <source>
        <strain evidence="2 3">TWF696</strain>
    </source>
</reference>
<keyword evidence="3" id="KW-1185">Reference proteome</keyword>
<accession>A0AAV9UA03</accession>
<name>A0AAV9UA03_9PEZI</name>
<feature type="domain" description="DUF7770" evidence="1">
    <location>
        <begin position="3"/>
        <end position="138"/>
    </location>
</feature>
<protein>
    <recommendedName>
        <fullName evidence="1">DUF7770 domain-containing protein</fullName>
    </recommendedName>
</protein>